<feature type="compositionally biased region" description="Basic and acidic residues" evidence="4">
    <location>
        <begin position="80"/>
        <end position="97"/>
    </location>
</feature>
<dbReference type="Proteomes" id="UP001154282">
    <property type="component" value="Unassembled WGS sequence"/>
</dbReference>
<dbReference type="Pfam" id="PF00076">
    <property type="entry name" value="RRM_1"/>
    <property type="match status" value="1"/>
</dbReference>
<dbReference type="EMBL" id="CAMGYJ010000011">
    <property type="protein sequence ID" value="CAI0557086.1"/>
    <property type="molecule type" value="Genomic_DNA"/>
</dbReference>
<feature type="region of interest" description="Disordered" evidence="4">
    <location>
        <begin position="415"/>
        <end position="485"/>
    </location>
</feature>
<dbReference type="GO" id="GO:0005847">
    <property type="term" value="C:mRNA cleavage and polyadenylation specificity factor complex"/>
    <property type="evidence" value="ECO:0007669"/>
    <property type="project" value="TreeGrafter"/>
</dbReference>
<dbReference type="FunFam" id="1.10.20.70:FF:000002">
    <property type="entry name" value="Related to Cleavage stimulation factor"/>
    <property type="match status" value="1"/>
</dbReference>
<dbReference type="CDD" id="cd12398">
    <property type="entry name" value="RRM_CSTF2_RNA15_like"/>
    <property type="match status" value="1"/>
</dbReference>
<dbReference type="InterPro" id="IPR025742">
    <property type="entry name" value="CSTF2_hinge"/>
</dbReference>
<dbReference type="PANTHER" id="PTHR45735">
    <property type="entry name" value="CLEAVAGE STIMULATION FACTOR SUBUNIT 2"/>
    <property type="match status" value="1"/>
</dbReference>
<name>A0AAV0RIK5_9ROSI</name>
<reference evidence="6" key="1">
    <citation type="submission" date="2022-08" db="EMBL/GenBank/DDBJ databases">
        <authorList>
            <person name="Gutierrez-Valencia J."/>
        </authorList>
    </citation>
    <scope>NUCLEOTIDE SEQUENCE</scope>
</reference>
<proteinExistence type="predicted"/>
<dbReference type="PANTHER" id="PTHR45735:SF2">
    <property type="entry name" value="CLEAVAGE STIMULATION FACTOR SUBUNIT 2"/>
    <property type="match status" value="1"/>
</dbReference>
<dbReference type="Pfam" id="PF14304">
    <property type="entry name" value="CSTF_C"/>
    <property type="match status" value="1"/>
</dbReference>
<feature type="region of interest" description="Disordered" evidence="4">
    <location>
        <begin position="502"/>
        <end position="529"/>
    </location>
</feature>
<dbReference type="InterPro" id="IPR026896">
    <property type="entry name" value="CSTF_C"/>
</dbReference>
<feature type="domain" description="RRM" evidence="5">
    <location>
        <begin position="8"/>
        <end position="86"/>
    </location>
</feature>
<evidence type="ECO:0000256" key="2">
    <source>
        <dbReference type="ARBA" id="ARBA00023242"/>
    </source>
</evidence>
<dbReference type="InterPro" id="IPR012677">
    <property type="entry name" value="Nucleotide-bd_a/b_plait_sf"/>
</dbReference>
<dbReference type="SUPFAM" id="SSF54928">
    <property type="entry name" value="RNA-binding domain, RBD"/>
    <property type="match status" value="1"/>
</dbReference>
<dbReference type="InterPro" id="IPR038192">
    <property type="entry name" value="CSTF_C_sf"/>
</dbReference>
<comment type="caution">
    <text evidence="6">The sequence shown here is derived from an EMBL/GenBank/DDBJ whole genome shotgun (WGS) entry which is preliminary data.</text>
</comment>
<evidence type="ECO:0000259" key="5">
    <source>
        <dbReference type="PROSITE" id="PS50102"/>
    </source>
</evidence>
<sequence>MAASAQHRCVFVGNIPYDATEEQLIEICREVGPVVSFRLVVDRETGKPKGYGFCEYKDEETALSARRNLQGYEINGRQLRVDFAENDKNTDRNKEQGRQASNTDPRRHGGSPANIADATQHQPIGLHIAMTAATVMTGALGATQTAVQPNQAAFQGQSALTSDPLTLHLAKMSRSQLNEVMTEMKVMATQNREAARQLLLERPQLPKALFQAQIMLGMVTPEVLQMPNIRAPSSQLGLPPLQDSQQGQHALQTLTGSAPPSQGTYPMTQIPGGHSSVVPLNPSVPNQVSASSMHPMQPPNKTQVLPQAPLPGKSVVPLPLPAQSITRPPNQVTVDSSLLPQQIPQSIVQHPGQSGGGNYGYKSQIGLRPFVSETSAKPEPLMSSGISDPGRMDARPATQVPDEATRYNRNMAYRQANTFQDPREPSNRPTKLLKLDEGRNRSSSIGDHNMANHTEFGPSQTVPSISVPTKPIPKPEEKQAPQLLPDVESALLQQVLSLTPEQLSSLPPDQQQQVIQLQQALRQDQMQPS</sequence>
<gene>
    <name evidence="6" type="ORF">LITE_LOCUS48221</name>
</gene>
<feature type="compositionally biased region" description="Polar residues" evidence="4">
    <location>
        <begin position="457"/>
        <end position="467"/>
    </location>
</feature>
<feature type="region of interest" description="Disordered" evidence="4">
    <location>
        <begin position="80"/>
        <end position="117"/>
    </location>
</feature>
<evidence type="ECO:0000256" key="3">
    <source>
        <dbReference type="PROSITE-ProRule" id="PRU00176"/>
    </source>
</evidence>
<dbReference type="GO" id="GO:0003729">
    <property type="term" value="F:mRNA binding"/>
    <property type="evidence" value="ECO:0007669"/>
    <property type="project" value="TreeGrafter"/>
</dbReference>
<keyword evidence="2" id="KW-0539">Nucleus</keyword>
<dbReference type="PROSITE" id="PS50102">
    <property type="entry name" value="RRM"/>
    <property type="match status" value="1"/>
</dbReference>
<evidence type="ECO:0000313" key="7">
    <source>
        <dbReference type="Proteomes" id="UP001154282"/>
    </source>
</evidence>
<dbReference type="SMART" id="SM00360">
    <property type="entry name" value="RRM"/>
    <property type="match status" value="1"/>
</dbReference>
<keyword evidence="3" id="KW-0694">RNA-binding</keyword>
<dbReference type="InterPro" id="IPR035979">
    <property type="entry name" value="RBD_domain_sf"/>
</dbReference>
<dbReference type="InterPro" id="IPR000504">
    <property type="entry name" value="RRM_dom"/>
</dbReference>
<evidence type="ECO:0000313" key="6">
    <source>
        <dbReference type="EMBL" id="CAI0557086.1"/>
    </source>
</evidence>
<dbReference type="GO" id="GO:0031124">
    <property type="term" value="P:mRNA 3'-end processing"/>
    <property type="evidence" value="ECO:0007669"/>
    <property type="project" value="InterPro"/>
</dbReference>
<keyword evidence="7" id="KW-1185">Reference proteome</keyword>
<protein>
    <recommendedName>
        <fullName evidence="5">RRM domain-containing protein</fullName>
    </recommendedName>
</protein>
<feature type="region of interest" description="Disordered" evidence="4">
    <location>
        <begin position="375"/>
        <end position="396"/>
    </location>
</feature>
<dbReference type="Gene3D" id="1.10.20.70">
    <property type="entry name" value="Transcription termination and cleavage factor, C-terminal domain"/>
    <property type="match status" value="1"/>
</dbReference>
<dbReference type="Gene3D" id="3.30.70.330">
    <property type="match status" value="1"/>
</dbReference>
<dbReference type="Pfam" id="PF14327">
    <property type="entry name" value="CSTF2_hinge"/>
    <property type="match status" value="1"/>
</dbReference>
<accession>A0AAV0RIK5</accession>
<organism evidence="6 7">
    <name type="scientific">Linum tenue</name>
    <dbReference type="NCBI Taxonomy" id="586396"/>
    <lineage>
        <taxon>Eukaryota</taxon>
        <taxon>Viridiplantae</taxon>
        <taxon>Streptophyta</taxon>
        <taxon>Embryophyta</taxon>
        <taxon>Tracheophyta</taxon>
        <taxon>Spermatophyta</taxon>
        <taxon>Magnoliopsida</taxon>
        <taxon>eudicotyledons</taxon>
        <taxon>Gunneridae</taxon>
        <taxon>Pentapetalae</taxon>
        <taxon>rosids</taxon>
        <taxon>fabids</taxon>
        <taxon>Malpighiales</taxon>
        <taxon>Linaceae</taxon>
        <taxon>Linum</taxon>
    </lineage>
</organism>
<dbReference type="AlphaFoldDB" id="A0AAV0RIK5"/>
<dbReference type="Gene3D" id="1.25.40.630">
    <property type="match status" value="1"/>
</dbReference>
<evidence type="ECO:0000256" key="1">
    <source>
        <dbReference type="ARBA" id="ARBA00004123"/>
    </source>
</evidence>
<feature type="region of interest" description="Disordered" evidence="4">
    <location>
        <begin position="240"/>
        <end position="264"/>
    </location>
</feature>
<evidence type="ECO:0000256" key="4">
    <source>
        <dbReference type="SAM" id="MobiDB-lite"/>
    </source>
</evidence>
<dbReference type="FunFam" id="1.25.40.630:FF:000002">
    <property type="entry name" value="Cleavage stimulating factor 64"/>
    <property type="match status" value="1"/>
</dbReference>
<dbReference type="FunFam" id="3.30.70.330:FF:000378">
    <property type="entry name" value="Cleavage stimulating factor 64"/>
    <property type="match status" value="1"/>
</dbReference>
<comment type="subcellular location">
    <subcellularLocation>
        <location evidence="1">Nucleus</location>
    </subcellularLocation>
</comment>